<keyword evidence="2" id="KW-1185">Reference proteome</keyword>
<reference evidence="1 2" key="1">
    <citation type="journal article" date="2019" name="Sci. Rep.">
        <title>Orb-weaving spider Araneus ventricosus genome elucidates the spidroin gene catalogue.</title>
        <authorList>
            <person name="Kono N."/>
            <person name="Nakamura H."/>
            <person name="Ohtoshi R."/>
            <person name="Moran D.A.P."/>
            <person name="Shinohara A."/>
            <person name="Yoshida Y."/>
            <person name="Fujiwara M."/>
            <person name="Mori M."/>
            <person name="Tomita M."/>
            <person name="Arakawa K."/>
        </authorList>
    </citation>
    <scope>NUCLEOTIDE SEQUENCE [LARGE SCALE GENOMIC DNA]</scope>
</reference>
<dbReference type="EMBL" id="BGPR01050271">
    <property type="protein sequence ID" value="GBO27291.1"/>
    <property type="molecule type" value="Genomic_DNA"/>
</dbReference>
<gene>
    <name evidence="1" type="ORF">AVEN_30985_1</name>
</gene>
<protein>
    <submittedName>
        <fullName evidence="1">Uncharacterized protein</fullName>
    </submittedName>
</protein>
<evidence type="ECO:0000313" key="1">
    <source>
        <dbReference type="EMBL" id="GBO27291.1"/>
    </source>
</evidence>
<dbReference type="AlphaFoldDB" id="A0A4Y2VRL4"/>
<comment type="caution">
    <text evidence="1">The sequence shown here is derived from an EMBL/GenBank/DDBJ whole genome shotgun (WGS) entry which is preliminary data.</text>
</comment>
<proteinExistence type="predicted"/>
<evidence type="ECO:0000313" key="2">
    <source>
        <dbReference type="Proteomes" id="UP000499080"/>
    </source>
</evidence>
<name>A0A4Y2VRL4_ARAVE</name>
<organism evidence="1 2">
    <name type="scientific">Araneus ventricosus</name>
    <name type="common">Orbweaver spider</name>
    <name type="synonym">Epeira ventricosa</name>
    <dbReference type="NCBI Taxonomy" id="182803"/>
    <lineage>
        <taxon>Eukaryota</taxon>
        <taxon>Metazoa</taxon>
        <taxon>Ecdysozoa</taxon>
        <taxon>Arthropoda</taxon>
        <taxon>Chelicerata</taxon>
        <taxon>Arachnida</taxon>
        <taxon>Araneae</taxon>
        <taxon>Araneomorphae</taxon>
        <taxon>Entelegynae</taxon>
        <taxon>Araneoidea</taxon>
        <taxon>Araneidae</taxon>
        <taxon>Araneus</taxon>
    </lineage>
</organism>
<accession>A0A4Y2VRL4</accession>
<sequence length="116" mass="13235">MSLHLFTCQSPPDGCEHIAFELCLTPKPSVRTFGRRLQAAGLNGRRQIPETGDLYEESPEARVECAKTLRLDRMVERCPLGAKEMHFVLFRMGYRGFRAPQGTRFSSKYQVNNKEA</sequence>
<dbReference type="Proteomes" id="UP000499080">
    <property type="component" value="Unassembled WGS sequence"/>
</dbReference>